<dbReference type="SUPFAM" id="SSF52343">
    <property type="entry name" value="Ferredoxin reductase-like, C-terminal NADP-linked domain"/>
    <property type="match status" value="1"/>
</dbReference>
<dbReference type="Gene3D" id="2.40.30.10">
    <property type="entry name" value="Translation factors"/>
    <property type="match status" value="1"/>
</dbReference>
<dbReference type="InterPro" id="IPR050415">
    <property type="entry name" value="MRET"/>
</dbReference>
<keyword evidence="2" id="KW-0285">Flavoprotein</keyword>
<comment type="cofactor">
    <cofactor evidence="1">
        <name>FAD</name>
        <dbReference type="ChEBI" id="CHEBI:57692"/>
    </cofactor>
</comment>
<dbReference type="Pfam" id="PF08022">
    <property type="entry name" value="FAD_binding_8"/>
    <property type="match status" value="1"/>
</dbReference>
<keyword evidence="7" id="KW-0408">Iron</keyword>
<evidence type="ECO:0000256" key="5">
    <source>
        <dbReference type="ARBA" id="ARBA00022827"/>
    </source>
</evidence>
<reference evidence="10 11" key="1">
    <citation type="submission" date="2019-03" db="EMBL/GenBank/DDBJ databases">
        <title>Flavobacterium AR-3-4 sp. nov. isolated from arctic soil.</title>
        <authorList>
            <person name="Chaudhary D.K."/>
        </authorList>
    </citation>
    <scope>NUCLEOTIDE SEQUENCE [LARGE SCALE GENOMIC DNA]</scope>
    <source>
        <strain evidence="10 11">AR-3-4</strain>
    </source>
</reference>
<dbReference type="PRINTS" id="PR00410">
    <property type="entry name" value="PHEHYDRXLASE"/>
</dbReference>
<dbReference type="InterPro" id="IPR013112">
    <property type="entry name" value="FAD-bd_8"/>
</dbReference>
<organism evidence="10 11">
    <name type="scientific">Flavobacterium cellulosilyticum</name>
    <dbReference type="NCBI Taxonomy" id="2541731"/>
    <lineage>
        <taxon>Bacteria</taxon>
        <taxon>Pseudomonadati</taxon>
        <taxon>Bacteroidota</taxon>
        <taxon>Flavobacteriia</taxon>
        <taxon>Flavobacteriales</taxon>
        <taxon>Flavobacteriaceae</taxon>
        <taxon>Flavobacterium</taxon>
    </lineage>
</organism>
<dbReference type="GO" id="GO:0051537">
    <property type="term" value="F:2 iron, 2 sulfur cluster binding"/>
    <property type="evidence" value="ECO:0007669"/>
    <property type="project" value="UniProtKB-KW"/>
</dbReference>
<dbReference type="GO" id="GO:0016491">
    <property type="term" value="F:oxidoreductase activity"/>
    <property type="evidence" value="ECO:0007669"/>
    <property type="project" value="UniProtKB-KW"/>
</dbReference>
<dbReference type="RefSeq" id="WP_132004788.1">
    <property type="nucleotide sequence ID" value="NZ_SMFK01000005.1"/>
</dbReference>
<evidence type="ECO:0000313" key="10">
    <source>
        <dbReference type="EMBL" id="TDD96881.1"/>
    </source>
</evidence>
<dbReference type="EMBL" id="SMFK01000005">
    <property type="protein sequence ID" value="TDD96881.1"/>
    <property type="molecule type" value="Genomic_DNA"/>
</dbReference>
<dbReference type="InterPro" id="IPR017938">
    <property type="entry name" value="Riboflavin_synthase-like_b-brl"/>
</dbReference>
<dbReference type="AlphaFoldDB" id="A0A4R5CAC8"/>
<dbReference type="Proteomes" id="UP000295479">
    <property type="component" value="Unassembled WGS sequence"/>
</dbReference>
<keyword evidence="6" id="KW-0560">Oxidoreductase</keyword>
<keyword evidence="3" id="KW-0001">2Fe-2S</keyword>
<sequence length="223" mass="25163">MKQHIVKIKSIDKITHDVLKIVTEKPKKYLFTPGQATDISIKKEGWSDKENPFTFTGLPENNYLEFTIKTYPSHKNVTNELLHLKINDELILHEVYGAISYKGEGVFIAGGAGITPFISIFRDLHSKNEIGNNKLIFANKTKNDIILEEEFAALLGINFINILSDENVEGYAKGQITKDFIQANSGGTNQFFYLCGPPPMMEAIEKQLADLHVDKKSIVKEEF</sequence>
<comment type="caution">
    <text evidence="10">The sequence shown here is derived from an EMBL/GenBank/DDBJ whole genome shotgun (WGS) entry which is preliminary data.</text>
</comment>
<evidence type="ECO:0000256" key="3">
    <source>
        <dbReference type="ARBA" id="ARBA00022714"/>
    </source>
</evidence>
<dbReference type="InterPro" id="IPR017927">
    <property type="entry name" value="FAD-bd_FR_type"/>
</dbReference>
<protein>
    <submittedName>
        <fullName evidence="10">Flavodoxin reductase</fullName>
    </submittedName>
</protein>
<dbReference type="Gene3D" id="3.40.50.80">
    <property type="entry name" value="Nucleotide-binding domain of ferredoxin-NADP reductase (FNR) module"/>
    <property type="match status" value="1"/>
</dbReference>
<proteinExistence type="predicted"/>
<evidence type="ECO:0000256" key="6">
    <source>
        <dbReference type="ARBA" id="ARBA00023002"/>
    </source>
</evidence>
<evidence type="ECO:0000256" key="8">
    <source>
        <dbReference type="ARBA" id="ARBA00023014"/>
    </source>
</evidence>
<keyword evidence="5" id="KW-0274">FAD</keyword>
<dbReference type="GO" id="GO:0050660">
    <property type="term" value="F:flavin adenine dinucleotide binding"/>
    <property type="evidence" value="ECO:0007669"/>
    <property type="project" value="TreeGrafter"/>
</dbReference>
<dbReference type="PANTHER" id="PTHR47354:SF8">
    <property type="entry name" value="1,2-PHENYLACETYL-COA EPOXIDASE, SUBUNIT E"/>
    <property type="match status" value="1"/>
</dbReference>
<dbReference type="SUPFAM" id="SSF63380">
    <property type="entry name" value="Riboflavin synthase domain-like"/>
    <property type="match status" value="1"/>
</dbReference>
<accession>A0A4R5CAC8</accession>
<dbReference type="GO" id="GO:0046872">
    <property type="term" value="F:metal ion binding"/>
    <property type="evidence" value="ECO:0007669"/>
    <property type="project" value="UniProtKB-KW"/>
</dbReference>
<gene>
    <name evidence="10" type="ORF">E0F76_09545</name>
</gene>
<keyword evidence="11" id="KW-1185">Reference proteome</keyword>
<feature type="domain" description="FAD-binding FR-type" evidence="9">
    <location>
        <begin position="1"/>
        <end position="102"/>
    </location>
</feature>
<dbReference type="Pfam" id="PF00175">
    <property type="entry name" value="NAD_binding_1"/>
    <property type="match status" value="1"/>
</dbReference>
<evidence type="ECO:0000256" key="7">
    <source>
        <dbReference type="ARBA" id="ARBA00023004"/>
    </source>
</evidence>
<evidence type="ECO:0000259" key="9">
    <source>
        <dbReference type="PROSITE" id="PS51384"/>
    </source>
</evidence>
<dbReference type="PANTHER" id="PTHR47354">
    <property type="entry name" value="NADH OXIDOREDUCTASE HCR"/>
    <property type="match status" value="1"/>
</dbReference>
<dbReference type="InterPro" id="IPR001433">
    <property type="entry name" value="OxRdtase_FAD/NAD-bd"/>
</dbReference>
<dbReference type="OrthoDB" id="9789468at2"/>
<evidence type="ECO:0000256" key="4">
    <source>
        <dbReference type="ARBA" id="ARBA00022723"/>
    </source>
</evidence>
<name>A0A4R5CAC8_9FLAO</name>
<evidence type="ECO:0000313" key="11">
    <source>
        <dbReference type="Proteomes" id="UP000295479"/>
    </source>
</evidence>
<dbReference type="PROSITE" id="PS51384">
    <property type="entry name" value="FAD_FR"/>
    <property type="match status" value="1"/>
</dbReference>
<evidence type="ECO:0000256" key="1">
    <source>
        <dbReference type="ARBA" id="ARBA00001974"/>
    </source>
</evidence>
<dbReference type="InterPro" id="IPR039261">
    <property type="entry name" value="FNR_nucleotide-bd"/>
</dbReference>
<keyword evidence="8" id="KW-0411">Iron-sulfur</keyword>
<keyword evidence="4" id="KW-0479">Metal-binding</keyword>
<evidence type="ECO:0000256" key="2">
    <source>
        <dbReference type="ARBA" id="ARBA00022630"/>
    </source>
</evidence>